<comment type="caution">
    <text evidence="1">The sequence shown here is derived from an EMBL/GenBank/DDBJ whole genome shotgun (WGS) entry which is preliminary data.</text>
</comment>
<reference evidence="1" key="1">
    <citation type="submission" date="2022-02" db="EMBL/GenBank/DDBJ databases">
        <title>Plant Genome Project.</title>
        <authorList>
            <person name="Zhang R.-G."/>
        </authorList>
    </citation>
    <scope>NUCLEOTIDE SEQUENCE</scope>
    <source>
        <strain evidence="1">AT1</strain>
    </source>
</reference>
<keyword evidence="2" id="KW-1185">Reference proteome</keyword>
<organism evidence="1 2">
    <name type="scientific">Rhododendron molle</name>
    <name type="common">Chinese azalea</name>
    <name type="synonym">Azalea mollis</name>
    <dbReference type="NCBI Taxonomy" id="49168"/>
    <lineage>
        <taxon>Eukaryota</taxon>
        <taxon>Viridiplantae</taxon>
        <taxon>Streptophyta</taxon>
        <taxon>Embryophyta</taxon>
        <taxon>Tracheophyta</taxon>
        <taxon>Spermatophyta</taxon>
        <taxon>Magnoliopsida</taxon>
        <taxon>eudicotyledons</taxon>
        <taxon>Gunneridae</taxon>
        <taxon>Pentapetalae</taxon>
        <taxon>asterids</taxon>
        <taxon>Ericales</taxon>
        <taxon>Ericaceae</taxon>
        <taxon>Ericoideae</taxon>
        <taxon>Rhodoreae</taxon>
        <taxon>Rhododendron</taxon>
    </lineage>
</organism>
<evidence type="ECO:0000313" key="1">
    <source>
        <dbReference type="EMBL" id="KAI8525750.1"/>
    </source>
</evidence>
<proteinExistence type="predicted"/>
<name>A0ACC0LB18_RHOML</name>
<sequence length="791" mass="90163">MESPKALGLGSSLMSVQELAKEPMLAIPQPYIRSEEEPSILSHGSDSLQTIPVIDMNRLVFGQKDLELENLHFLCKEWGIFQLVNHGVGSSVVEKLRNEIQGFYKLPLEEKMRYKRREGDVEGYGQTVLMHENQTVDWADRFYMITNPVHRRKDHLLPELPSSLRESLESYISELQKLAMTLLGLIAKALKIEEREIEEMFDDGMQAVRLTYYPPCPQPEKVMGLTAHSDATGITILLQVNGVQGFQVKRDGIWIPVNVLPDAFVVNVGDVLEIFSNGLYKSIEHRAAVNSEKERISVAMFFNPKFESEVGPAPTLLNPQNPPLFKRVGMEKYVKDFFSRMESPPEVVNFGKSIIVPSVQQLAKQPLDKLPPRYVHDFVSSGLRTSDDSFLLSVPVIDLQSLVSGDRMDYELERLHCACKDWGFFQVINHGVSIELLEEFKREIVDFFKLPLEKKKKLWQQPDNHEGFGQLFVVSEEQKLDWSDMFYITTLPSSLRRTQLFELLPPNLGETLESYSVEVRSLAMTILGQMAKALKMDSEEMRELFSDGVQSMRMNYYPPCPEPDMAIGFSPHSDADALTILYQLNDIDGLQVRKEGKWVPVKPLQNGFVVNIGDIMEIVSNGVYRSIEHRATVNSTKERLSIATFYSSNLDSELGPAHSLVGPDNPAVFRRMPIEEYFKEFFARKLNETEKVIMYLQQTSEDNIDERVSFLYSAWSALLDESTKGEGELLQGADQVRRSNNNVLKAPHLEDCKLSAQLNKKLNKLSSLDALEGTLRYFQFQFSRLSYHFAL</sequence>
<protein>
    <submittedName>
        <fullName evidence="1">Uncharacterized protein</fullName>
    </submittedName>
</protein>
<gene>
    <name evidence="1" type="ORF">RHMOL_Rhmol13G0254300</name>
</gene>
<accession>A0ACC0LB18</accession>
<dbReference type="EMBL" id="CM046400">
    <property type="protein sequence ID" value="KAI8525750.1"/>
    <property type="molecule type" value="Genomic_DNA"/>
</dbReference>
<dbReference type="Proteomes" id="UP001062846">
    <property type="component" value="Chromosome 13"/>
</dbReference>
<evidence type="ECO:0000313" key="2">
    <source>
        <dbReference type="Proteomes" id="UP001062846"/>
    </source>
</evidence>